<keyword evidence="4" id="KW-0804">Transcription</keyword>
<keyword evidence="3" id="KW-0238">DNA-binding</keyword>
<dbReference type="GO" id="GO:0043565">
    <property type="term" value="F:sequence-specific DNA binding"/>
    <property type="evidence" value="ECO:0007669"/>
    <property type="project" value="TreeGrafter"/>
</dbReference>
<dbReference type="SUPFAM" id="SSF53850">
    <property type="entry name" value="Periplasmic binding protein-like II"/>
    <property type="match status" value="1"/>
</dbReference>
<evidence type="ECO:0000256" key="3">
    <source>
        <dbReference type="ARBA" id="ARBA00023125"/>
    </source>
</evidence>
<sequence length="339" mass="36757">MTGNLALAPELTQIHNSPSFIPLGCRTVTPRRYHQLQAFIAVMQLGSVSRAAESLFLTQPAVTKLLRALEEETGLGLFDRRRRRLVPTHEARRFEQEVTRFFAAARQVDRLASNMRGAGLGELRVAAMPSLGISFVPRLLARFAREAQGLRVAMTVASSLEVHELVQSGQVDLGFANPVSAGGAMAGAPPIPLPGVLVLPLRHRLARRRVVELRELEGEPQVSLGRQYRLRDLVDEMFERHGVATVSVAETQSAAAACEMVAEGLGFAIVDAVTAGRYEGRVVTVAVRPAIDFPVQVLAPAGRPMSVLAARFLGMVQAAMPDGEDRSGRWAAQMPEGRC</sequence>
<dbReference type="Pfam" id="PF00126">
    <property type="entry name" value="HTH_1"/>
    <property type="match status" value="1"/>
</dbReference>
<reference evidence="6" key="1">
    <citation type="submission" date="2020-01" db="EMBL/GenBank/DDBJ databases">
        <authorList>
            <person name="Rat A."/>
        </authorList>
    </citation>
    <scope>NUCLEOTIDE SEQUENCE</scope>
    <source>
        <strain evidence="6">LMG 31228</strain>
    </source>
</reference>
<dbReference type="SUPFAM" id="SSF46785">
    <property type="entry name" value="Winged helix' DNA-binding domain"/>
    <property type="match status" value="1"/>
</dbReference>
<evidence type="ECO:0000256" key="1">
    <source>
        <dbReference type="ARBA" id="ARBA00009437"/>
    </source>
</evidence>
<reference evidence="6" key="2">
    <citation type="journal article" date="2021" name="Syst. Appl. Microbiol.">
        <title>Roseomonas hellenica sp. nov., isolated from roots of wild-growing Alkanna tinctoria.</title>
        <authorList>
            <person name="Rat A."/>
            <person name="Naranjo H.D."/>
            <person name="Lebbe L."/>
            <person name="Cnockaert M."/>
            <person name="Krigas N."/>
            <person name="Grigoriadou K."/>
            <person name="Maloupa E."/>
            <person name="Willems A."/>
        </authorList>
    </citation>
    <scope>NUCLEOTIDE SEQUENCE</scope>
    <source>
        <strain evidence="6">LMG 31228</strain>
    </source>
</reference>
<dbReference type="PROSITE" id="PS50931">
    <property type="entry name" value="HTH_LYSR"/>
    <property type="match status" value="1"/>
</dbReference>
<comment type="similarity">
    <text evidence="1">Belongs to the LysR transcriptional regulatory family.</text>
</comment>
<dbReference type="Gene3D" id="1.10.10.10">
    <property type="entry name" value="Winged helix-like DNA-binding domain superfamily/Winged helix DNA-binding domain"/>
    <property type="match status" value="1"/>
</dbReference>
<dbReference type="PANTHER" id="PTHR30427">
    <property type="entry name" value="TRANSCRIPTIONAL ACTIVATOR PROTEIN LYSR"/>
    <property type="match status" value="1"/>
</dbReference>
<proteinExistence type="inferred from homology"/>
<dbReference type="PRINTS" id="PR00039">
    <property type="entry name" value="HTHLYSR"/>
</dbReference>
<dbReference type="Gene3D" id="3.40.190.290">
    <property type="match status" value="1"/>
</dbReference>
<organism evidence="6 7">
    <name type="scientific">Neoroseomonas eburnea</name>
    <dbReference type="NCBI Taxonomy" id="1346889"/>
    <lineage>
        <taxon>Bacteria</taxon>
        <taxon>Pseudomonadati</taxon>
        <taxon>Pseudomonadota</taxon>
        <taxon>Alphaproteobacteria</taxon>
        <taxon>Acetobacterales</taxon>
        <taxon>Acetobacteraceae</taxon>
        <taxon>Neoroseomonas</taxon>
    </lineage>
</organism>
<evidence type="ECO:0000256" key="4">
    <source>
        <dbReference type="ARBA" id="ARBA00023163"/>
    </source>
</evidence>
<evidence type="ECO:0000259" key="5">
    <source>
        <dbReference type="PROSITE" id="PS50931"/>
    </source>
</evidence>
<dbReference type="Pfam" id="PF03466">
    <property type="entry name" value="LysR_substrate"/>
    <property type="match status" value="1"/>
</dbReference>
<feature type="domain" description="HTH lysR-type" evidence="5">
    <location>
        <begin position="31"/>
        <end position="88"/>
    </location>
</feature>
<dbReference type="InterPro" id="IPR036388">
    <property type="entry name" value="WH-like_DNA-bd_sf"/>
</dbReference>
<evidence type="ECO:0000313" key="7">
    <source>
        <dbReference type="Proteomes" id="UP001138709"/>
    </source>
</evidence>
<comment type="caution">
    <text evidence="6">The sequence shown here is derived from an EMBL/GenBank/DDBJ whole genome shotgun (WGS) entry which is preliminary data.</text>
</comment>
<dbReference type="AlphaFoldDB" id="A0A9X9XC70"/>
<keyword evidence="7" id="KW-1185">Reference proteome</keyword>
<gene>
    <name evidence="6" type="ORF">GXW74_12490</name>
</gene>
<dbReference type="InterPro" id="IPR005119">
    <property type="entry name" value="LysR_subst-bd"/>
</dbReference>
<dbReference type="Proteomes" id="UP001138709">
    <property type="component" value="Unassembled WGS sequence"/>
</dbReference>
<accession>A0A9X9XC70</accession>
<evidence type="ECO:0000313" key="6">
    <source>
        <dbReference type="EMBL" id="MBR0681306.1"/>
    </source>
</evidence>
<name>A0A9X9XC70_9PROT</name>
<dbReference type="EMBL" id="JAAEDL010000010">
    <property type="protein sequence ID" value="MBR0681306.1"/>
    <property type="molecule type" value="Genomic_DNA"/>
</dbReference>
<dbReference type="InterPro" id="IPR036390">
    <property type="entry name" value="WH_DNA-bd_sf"/>
</dbReference>
<dbReference type="InterPro" id="IPR000847">
    <property type="entry name" value="LysR_HTH_N"/>
</dbReference>
<dbReference type="GO" id="GO:0010628">
    <property type="term" value="P:positive regulation of gene expression"/>
    <property type="evidence" value="ECO:0007669"/>
    <property type="project" value="TreeGrafter"/>
</dbReference>
<protein>
    <submittedName>
        <fullName evidence="6">LysR family transcriptional regulator</fullName>
    </submittedName>
</protein>
<keyword evidence="2" id="KW-0805">Transcription regulation</keyword>
<evidence type="ECO:0000256" key="2">
    <source>
        <dbReference type="ARBA" id="ARBA00023015"/>
    </source>
</evidence>
<dbReference type="PANTHER" id="PTHR30427:SF1">
    <property type="entry name" value="TRANSCRIPTIONAL ACTIVATOR PROTEIN LYSR"/>
    <property type="match status" value="1"/>
</dbReference>
<dbReference type="GO" id="GO:0003700">
    <property type="term" value="F:DNA-binding transcription factor activity"/>
    <property type="evidence" value="ECO:0007669"/>
    <property type="project" value="InterPro"/>
</dbReference>